<evidence type="ECO:0000256" key="1">
    <source>
        <dbReference type="SAM" id="Coils"/>
    </source>
</evidence>
<dbReference type="SUPFAM" id="SSF52540">
    <property type="entry name" value="P-loop containing nucleoside triphosphate hydrolases"/>
    <property type="match status" value="1"/>
</dbReference>
<dbReference type="PANTHER" id="PTHR41259:SF1">
    <property type="entry name" value="DOUBLE-STRAND BREAK REPAIR RAD50 ATPASE, PUTATIVE-RELATED"/>
    <property type="match status" value="1"/>
</dbReference>
<feature type="coiled-coil region" evidence="1">
    <location>
        <begin position="831"/>
        <end position="865"/>
    </location>
</feature>
<keyword evidence="4" id="KW-1185">Reference proteome</keyword>
<dbReference type="Proteomes" id="UP001500466">
    <property type="component" value="Unassembled WGS sequence"/>
</dbReference>
<feature type="domain" description="YhaN AAA" evidence="2">
    <location>
        <begin position="1"/>
        <end position="202"/>
    </location>
</feature>
<dbReference type="InterPro" id="IPR038734">
    <property type="entry name" value="YhaN_AAA"/>
</dbReference>
<proteinExistence type="predicted"/>
<dbReference type="PANTHER" id="PTHR41259">
    <property type="entry name" value="DOUBLE-STRAND BREAK REPAIR RAD50 ATPASE, PUTATIVE-RELATED"/>
    <property type="match status" value="1"/>
</dbReference>
<dbReference type="RefSeq" id="WP_345679499.1">
    <property type="nucleotide sequence ID" value="NZ_BAABHS010000032.1"/>
</dbReference>
<protein>
    <submittedName>
        <fullName evidence="3">AAA family ATPase</fullName>
    </submittedName>
</protein>
<evidence type="ECO:0000313" key="4">
    <source>
        <dbReference type="Proteomes" id="UP001500466"/>
    </source>
</evidence>
<sequence length="1156" mass="125317">MRIDRLDLLAFGCFTDRTLDLSAPGVHVIAGPNEAGKSTARHAIGQLLYGIGERSPYGFVHPLAELRLGALIRDAHGAPLEIVRHKRRKNPLCAPDGTPLDERGLVRALADVGADEFAGVFALDHAELRRGGQDLLDGKGDVGRALFESRSSSRLADVQDTLQKDSAALWLKGGQKPRINHGTKRITELQREVRNLALEPREFAAAEKAVTRAEEEHARLESDLRDIRARHAALVRVRAALPQLEQRRELRAAREDLAGSGSTVPDNLVDELDRVTARLRKAADESAHDRAALLDTEADLGALPADTAHLDHADPLEALSAEVSAIREAEKQIGLAEEELWAQRRAAEELLDGVRPGRTLDDPGAYRIDKATVDRIAALRRDLAGHDTALAAALEQETRRAAKLDAARAALAEAPSAADAAALQALLHAVPEGFAGDLTRAEQQVADRRAKCDALRARHGLTGLDDDAVVRLPLPAREQIDEHRAALDTLRGREETLATRRAETAERLDKAREDLQKLLRGTAPPTPAELDAAREERDGWWADLEAAAQPTDELKASYRQSVLHADKLADRIREHAADSLRRVDLEIAIERDTERLATHDADVADVVRTRDELAAHWAALWEPSGVVPPEPAAAPQLADGVRDLAALIEEARASRHALDALREEESALVARFRAELENAGEPTEATALRELSGLADLRIDAAAEALRERGRAEAAERTALDERDEARDDVRRAEAARAAWETAWADVVGGLGLDGHDPDALAAAVETLATVARDADALAEATRRRDAAAARVADFDRRLTTLVTTAWGAEPADGEARFVQLAEHHAALAAARTARDTRQLLTAQADKLRRRIENGEAVAADAATELAALVATAGVADEAALREAVARTVRLREATGQLAEADRLLREAGTPIAELERDAEGWSAAELDAELLQLAAHVDRAQDAYDVQATELGKARQVLAGMDDSARAAAALEEVSAQTAELGADVEQYVRVELAREVLRRCIEEYRRDNQGPVLRRAEELFTALTGGRFTRLVVDTEAKKGGHVLTARRAGAEENGDAVGVEAMSEGTRDQLYLALRLATLDRYADADRAMPLVLDDIAMTFDDGRTSELLRVLDAMADTFQIMVFTHHLHLGALAREALPSGRAHVHELPAFGG</sequence>
<name>A0ABP9I3M1_9ACTN</name>
<reference evidence="4" key="1">
    <citation type="journal article" date="2019" name="Int. J. Syst. Evol. Microbiol.">
        <title>The Global Catalogue of Microorganisms (GCM) 10K type strain sequencing project: providing services to taxonomists for standard genome sequencing and annotation.</title>
        <authorList>
            <consortium name="The Broad Institute Genomics Platform"/>
            <consortium name="The Broad Institute Genome Sequencing Center for Infectious Disease"/>
            <person name="Wu L."/>
            <person name="Ma J."/>
        </authorList>
    </citation>
    <scope>NUCLEOTIDE SEQUENCE [LARGE SCALE GENOMIC DNA]</scope>
    <source>
        <strain evidence="4">JCM 17986</strain>
    </source>
</reference>
<feature type="coiled-coil region" evidence="1">
    <location>
        <begin position="716"/>
        <end position="743"/>
    </location>
</feature>
<dbReference type="Pfam" id="PF13514">
    <property type="entry name" value="AAA_27"/>
    <property type="match status" value="1"/>
</dbReference>
<comment type="caution">
    <text evidence="3">The sequence shown here is derived from an EMBL/GenBank/DDBJ whole genome shotgun (WGS) entry which is preliminary data.</text>
</comment>
<evidence type="ECO:0000259" key="2">
    <source>
        <dbReference type="Pfam" id="PF13514"/>
    </source>
</evidence>
<feature type="coiled-coil region" evidence="1">
    <location>
        <begin position="179"/>
        <end position="230"/>
    </location>
</feature>
<keyword evidence="1" id="KW-0175">Coiled coil</keyword>
<gene>
    <name evidence="3" type="ORF">GCM10023205_66580</name>
</gene>
<organism evidence="3 4">
    <name type="scientific">Yinghuangia aomiensis</name>
    <dbReference type="NCBI Taxonomy" id="676205"/>
    <lineage>
        <taxon>Bacteria</taxon>
        <taxon>Bacillati</taxon>
        <taxon>Actinomycetota</taxon>
        <taxon>Actinomycetes</taxon>
        <taxon>Kitasatosporales</taxon>
        <taxon>Streptomycetaceae</taxon>
        <taxon>Yinghuangia</taxon>
    </lineage>
</organism>
<dbReference type="Gene3D" id="3.40.50.300">
    <property type="entry name" value="P-loop containing nucleotide triphosphate hydrolases"/>
    <property type="match status" value="2"/>
</dbReference>
<feature type="coiled-coil region" evidence="1">
    <location>
        <begin position="319"/>
        <end position="346"/>
    </location>
</feature>
<accession>A0ABP9I3M1</accession>
<dbReference type="InterPro" id="IPR027417">
    <property type="entry name" value="P-loop_NTPase"/>
</dbReference>
<evidence type="ECO:0000313" key="3">
    <source>
        <dbReference type="EMBL" id="GAA4986657.1"/>
    </source>
</evidence>
<dbReference type="EMBL" id="BAABHS010000032">
    <property type="protein sequence ID" value="GAA4986657.1"/>
    <property type="molecule type" value="Genomic_DNA"/>
</dbReference>